<keyword evidence="2" id="KW-1185">Reference proteome</keyword>
<dbReference type="PANTHER" id="PTHR39441">
    <property type="entry name" value="DUF2252 DOMAIN-CONTAINING PROTEIN"/>
    <property type="match status" value="1"/>
</dbReference>
<accession>A0A501WTL7</accession>
<dbReference type="OrthoDB" id="1491115at2"/>
<gene>
    <name evidence="1" type="ORF">FJM67_12285</name>
</gene>
<dbReference type="InterPro" id="IPR018721">
    <property type="entry name" value="DUF2252"/>
</dbReference>
<proteinExistence type="predicted"/>
<dbReference type="Pfam" id="PF10009">
    <property type="entry name" value="DUF2252"/>
    <property type="match status" value="2"/>
</dbReference>
<dbReference type="EMBL" id="VFRR01000026">
    <property type="protein sequence ID" value="TPE49176.1"/>
    <property type="molecule type" value="Genomic_DNA"/>
</dbReference>
<organism evidence="1 2">
    <name type="scientific">Maribrevibacterium harenarium</name>
    <dbReference type="NCBI Taxonomy" id="2589817"/>
    <lineage>
        <taxon>Bacteria</taxon>
        <taxon>Pseudomonadati</taxon>
        <taxon>Pseudomonadota</taxon>
        <taxon>Gammaproteobacteria</taxon>
        <taxon>Oceanospirillales</taxon>
        <taxon>Oceanospirillaceae</taxon>
        <taxon>Maribrevibacterium</taxon>
    </lineage>
</organism>
<name>A0A501WTL7_9GAMM</name>
<dbReference type="Proteomes" id="UP000315901">
    <property type="component" value="Unassembled WGS sequence"/>
</dbReference>
<evidence type="ECO:0000313" key="2">
    <source>
        <dbReference type="Proteomes" id="UP000315901"/>
    </source>
</evidence>
<evidence type="ECO:0000313" key="1">
    <source>
        <dbReference type="EMBL" id="TPE49176.1"/>
    </source>
</evidence>
<dbReference type="AlphaFoldDB" id="A0A501WTL7"/>
<protein>
    <submittedName>
        <fullName evidence="1">DUF2252 domain-containing protein</fullName>
    </submittedName>
</protein>
<reference evidence="1 2" key="1">
    <citation type="submission" date="2019-06" db="EMBL/GenBank/DDBJ databases">
        <title>A novel bacterium of genus Marinomonas, isolated from coastal sand.</title>
        <authorList>
            <person name="Huang H."/>
            <person name="Mo K."/>
            <person name="Hu Y."/>
        </authorList>
    </citation>
    <scope>NUCLEOTIDE SEQUENCE [LARGE SCALE GENOMIC DNA]</scope>
    <source>
        <strain evidence="1 2">HB171799</strain>
    </source>
</reference>
<dbReference type="PANTHER" id="PTHR39441:SF1">
    <property type="entry name" value="DUF2252 DOMAIN-CONTAINING PROTEIN"/>
    <property type="match status" value="1"/>
</dbReference>
<sequence length="444" mass="49793">MQERANELLQVMGRVDGVEPGSGLAKHQKMATSPFVMLRGAASVFYSDLASLRFSLPAEIESWPLTMVMGDCHVSNFGLFSEEGSHGEDIIFAPNDFDDACVGHAGWDLLRYGVSLILAADHCHGVQDGRYIPDVPFANLKRLEEDSVAEALARFLAGYRLACEQLVSGAWDYRQVLQGFPKDHVLHKLERKALKRQAGGEDFFTKSSLAKAVDLEQSPLKFRSIPERFAPLSAAEYRELEQVFGPYVDDQIVDAVERLGAGTGSVNMRRFYLLVGPGKKAKTKDLPLYHIVEVKKQRAAAPLYEFEDLSPVNLLSPAHLTVVCQRRMQRSPDLVLDEVRWKKAHWLVRSRHHARVGVDPEDICCTKRALNGGFADYAELCGQALALAHGRSDRRSQYFEQAVLATPDEAWQALIELQQEYAEQVKQDWRWLASIEASPAQPDW</sequence>
<comment type="caution">
    <text evidence="1">The sequence shown here is derived from an EMBL/GenBank/DDBJ whole genome shotgun (WGS) entry which is preliminary data.</text>
</comment>
<dbReference type="RefSeq" id="WP_140589694.1">
    <property type="nucleotide sequence ID" value="NZ_VFRR01000026.1"/>
</dbReference>